<name>E0E1H9_9FIRM</name>
<organism evidence="2 3">
    <name type="scientific">Peptostreptococcus stomatis DSM 17678</name>
    <dbReference type="NCBI Taxonomy" id="596315"/>
    <lineage>
        <taxon>Bacteria</taxon>
        <taxon>Bacillati</taxon>
        <taxon>Bacillota</taxon>
        <taxon>Clostridia</taxon>
        <taxon>Peptostreptococcales</taxon>
        <taxon>Peptostreptococcaceae</taxon>
        <taxon>Peptostreptococcus</taxon>
    </lineage>
</organism>
<feature type="compositionally biased region" description="Polar residues" evidence="1">
    <location>
        <begin position="118"/>
        <end position="127"/>
    </location>
</feature>
<accession>E0E1H9</accession>
<dbReference type="AlphaFoldDB" id="E0E1H9"/>
<feature type="region of interest" description="Disordered" evidence="1">
    <location>
        <begin position="118"/>
        <end position="145"/>
    </location>
</feature>
<protein>
    <recommendedName>
        <fullName evidence="4">Phage replisome organizer N-terminal domain protein</fullName>
    </recommendedName>
</protein>
<dbReference type="EMBL" id="ADGQ01000015">
    <property type="protein sequence ID" value="EFM65247.1"/>
    <property type="molecule type" value="Genomic_DNA"/>
</dbReference>
<dbReference type="eggNOG" id="COG3935">
    <property type="taxonomic scope" value="Bacteria"/>
</dbReference>
<reference evidence="2 3" key="1">
    <citation type="submission" date="2010-08" db="EMBL/GenBank/DDBJ databases">
        <authorList>
            <person name="Harkins D.M."/>
            <person name="Madupu R."/>
            <person name="Durkin A.S."/>
            <person name="Torralba M."/>
            <person name="Methe B."/>
            <person name="Sutton G.G."/>
            <person name="Nelson K.E."/>
        </authorList>
    </citation>
    <scope>NUCLEOTIDE SEQUENCE [LARGE SCALE GENOMIC DNA]</scope>
    <source>
        <strain evidence="2 3">DSM 17678</strain>
    </source>
</reference>
<evidence type="ECO:0000313" key="3">
    <source>
        <dbReference type="Proteomes" id="UP000003244"/>
    </source>
</evidence>
<comment type="caution">
    <text evidence="2">The sequence shown here is derived from an EMBL/GenBank/DDBJ whole genome shotgun (WGS) entry which is preliminary data.</text>
</comment>
<keyword evidence="3" id="KW-1185">Reference proteome</keyword>
<sequence length="250" mass="29533">MSGWIKVHRRILNSVFYKSLLGKQRDVIITILLMADHEEKEWIYKGKKYKTLPGQVFSSLQGIANMCGKDCTRETVRTTITHAEQYGFLTKETHKTHTLITIENWETYQDIHTKETQNNPIINTNSPEGRPLTRRKKKEDNIYSPNSDEFRLSNLLYGLIKENNPQFKKPNLDNWCGHMDKMLRIDKRSVDDIETVIRWCQQDDFWHKNILSTDKLRKQFDKLYMNMPKDKKNIIPFAKTGGNDDGIEYF</sequence>
<evidence type="ECO:0000256" key="1">
    <source>
        <dbReference type="SAM" id="MobiDB-lite"/>
    </source>
</evidence>
<evidence type="ECO:0000313" key="2">
    <source>
        <dbReference type="EMBL" id="EFM65247.1"/>
    </source>
</evidence>
<proteinExistence type="predicted"/>
<dbReference type="Proteomes" id="UP000003244">
    <property type="component" value="Unassembled WGS sequence"/>
</dbReference>
<dbReference type="OrthoDB" id="9803393at2"/>
<evidence type="ECO:0008006" key="4">
    <source>
        <dbReference type="Google" id="ProtNLM"/>
    </source>
</evidence>
<dbReference type="RefSeq" id="WP_007788336.1">
    <property type="nucleotide sequence ID" value="NZ_ADGQ01000015.1"/>
</dbReference>
<dbReference type="GeneID" id="84801527"/>
<gene>
    <name evidence="2" type="ORF">HMPREF0634_0383</name>
</gene>